<dbReference type="EMBL" id="HBJA01131685">
    <property type="protein sequence ID" value="CAE0833956.1"/>
    <property type="molecule type" value="Transcribed_RNA"/>
</dbReference>
<feature type="compositionally biased region" description="Basic and acidic residues" evidence="1">
    <location>
        <begin position="395"/>
        <end position="406"/>
    </location>
</feature>
<evidence type="ECO:0000256" key="1">
    <source>
        <dbReference type="SAM" id="MobiDB-lite"/>
    </source>
</evidence>
<feature type="compositionally biased region" description="Basic residues" evidence="1">
    <location>
        <begin position="563"/>
        <end position="572"/>
    </location>
</feature>
<gene>
    <name evidence="2" type="ORF">EGYM00163_LOCUS45252</name>
</gene>
<accession>A0A7S4LJP2</accession>
<reference evidence="2" key="1">
    <citation type="submission" date="2021-01" db="EMBL/GenBank/DDBJ databases">
        <authorList>
            <person name="Corre E."/>
            <person name="Pelletier E."/>
            <person name="Niang G."/>
            <person name="Scheremetjew M."/>
            <person name="Finn R."/>
            <person name="Kale V."/>
            <person name="Holt S."/>
            <person name="Cochrane G."/>
            <person name="Meng A."/>
            <person name="Brown T."/>
            <person name="Cohen L."/>
        </authorList>
    </citation>
    <scope>NUCLEOTIDE SEQUENCE</scope>
    <source>
        <strain evidence="2">CCMP1594</strain>
    </source>
</reference>
<organism evidence="2">
    <name type="scientific">Eutreptiella gymnastica</name>
    <dbReference type="NCBI Taxonomy" id="73025"/>
    <lineage>
        <taxon>Eukaryota</taxon>
        <taxon>Discoba</taxon>
        <taxon>Euglenozoa</taxon>
        <taxon>Euglenida</taxon>
        <taxon>Spirocuta</taxon>
        <taxon>Euglenophyceae</taxon>
        <taxon>Eutreptiales</taxon>
        <taxon>Eutreptiaceae</taxon>
        <taxon>Eutreptiella</taxon>
    </lineage>
</organism>
<feature type="compositionally biased region" description="Low complexity" evidence="1">
    <location>
        <begin position="492"/>
        <end position="509"/>
    </location>
</feature>
<evidence type="ECO:0008006" key="3">
    <source>
        <dbReference type="Google" id="ProtNLM"/>
    </source>
</evidence>
<feature type="region of interest" description="Disordered" evidence="1">
    <location>
        <begin position="460"/>
        <end position="594"/>
    </location>
</feature>
<protein>
    <recommendedName>
        <fullName evidence="3">FHA domain-containing protein</fullName>
    </recommendedName>
</protein>
<feature type="compositionally biased region" description="Polar residues" evidence="1">
    <location>
        <begin position="265"/>
        <end position="276"/>
    </location>
</feature>
<feature type="region of interest" description="Disordered" evidence="1">
    <location>
        <begin position="240"/>
        <end position="355"/>
    </location>
</feature>
<sequence length="731" mass="78550">MHGQFGRIAIDGVNYPIDKRIFVFGGSKHCDIVLPNDGTTKPHEAKIIVDKDSKIWLSRFGEENDIHLIDKCTFTIRSCKFTFSAPRSSKKPAKQSAADIFSGATPSNILWDETEVAEYEEAESYEGPDTVDVKKSLDFDTTTVLGFNLLDEGTLGLGLPSPSTSHSHSRNKWKQPTNIFAEPSLTARPTLRATASPQSVAKQGCFAQRRPFANLTNQAVPAPAHGGIVKKRVAPSTGTFAISKTAGPPMNSNLPSMSKAKGSVQPDQSGPVNAQRNVPAAVQPDLAKTNSLGLGKADPRRFGRLQPKLQPDPPERKPAVDPRCPVGPHVDPQGKSDSSQTDMPATGQPDPLHRVSPVTNLQAARNAVKQTRQPWLQDLQEKLSAMQAVASRLPRPKDKVVGRQRSDGGSAADCLAQSSGCVALDAADVQQSKKAAISVAQSEARCNSAGPAMVQAHDASENAHGNSMHHKQNAPEGPQAAQGGTTSQELKASFQDSASSTVSSTVGSQQLKDCQPLHARPVNSKVNSWRVPPPPPPRRTSHQANSEEKAQNPHVNDEGTQRPHPRSKRPRNTQKNGIPQEERPAKRQCKEQTAPAGAADVCEVAIHQQKAAQENSKVELAASGGDVPCVQASDTTADAAKSRVLRRRRLAPVTADGSERRSNAMALPCRRDSRPTGHISDDSATLELVRTKKLQSLTCARLASICAQLGLQMPAKRRKIDMVNSISSCFN</sequence>
<feature type="compositionally biased region" description="Basic and acidic residues" evidence="1">
    <location>
        <begin position="545"/>
        <end position="561"/>
    </location>
</feature>
<dbReference type="AlphaFoldDB" id="A0A7S4LJP2"/>
<feature type="region of interest" description="Disordered" evidence="1">
    <location>
        <begin position="390"/>
        <end position="412"/>
    </location>
</feature>
<evidence type="ECO:0000313" key="2">
    <source>
        <dbReference type="EMBL" id="CAE0833956.1"/>
    </source>
</evidence>
<name>A0A7S4LJP2_9EUGL</name>
<feature type="compositionally biased region" description="Basic and acidic residues" evidence="1">
    <location>
        <begin position="580"/>
        <end position="590"/>
    </location>
</feature>
<proteinExistence type="predicted"/>